<gene>
    <name evidence="1" type="ORF">PAHAL_9G208800</name>
</gene>
<organism evidence="1">
    <name type="scientific">Panicum hallii</name>
    <dbReference type="NCBI Taxonomy" id="206008"/>
    <lineage>
        <taxon>Eukaryota</taxon>
        <taxon>Viridiplantae</taxon>
        <taxon>Streptophyta</taxon>
        <taxon>Embryophyta</taxon>
        <taxon>Tracheophyta</taxon>
        <taxon>Spermatophyta</taxon>
        <taxon>Magnoliopsida</taxon>
        <taxon>Liliopsida</taxon>
        <taxon>Poales</taxon>
        <taxon>Poaceae</taxon>
        <taxon>PACMAD clade</taxon>
        <taxon>Panicoideae</taxon>
        <taxon>Panicodae</taxon>
        <taxon>Paniceae</taxon>
        <taxon>Panicinae</taxon>
        <taxon>Panicum</taxon>
        <taxon>Panicum sect. Panicum</taxon>
    </lineage>
</organism>
<sequence length="72" mass="8097">MVHRGHTHHKVAACKFRGCESKLDTYYYTICVPNKDYTTGFCFVALGDRPHPVPFSASPLIGTIAVKCLRNR</sequence>
<dbReference type="Proteomes" id="UP000243499">
    <property type="component" value="Chromosome 9"/>
</dbReference>
<proteinExistence type="predicted"/>
<evidence type="ECO:0000313" key="1">
    <source>
        <dbReference type="EMBL" id="PVH31678.1"/>
    </source>
</evidence>
<name>A0A2T8I1X3_9POAL</name>
<protein>
    <submittedName>
        <fullName evidence="1">Uncharacterized protein</fullName>
    </submittedName>
</protein>
<dbReference type="EMBL" id="CM008054">
    <property type="protein sequence ID" value="PVH31678.1"/>
    <property type="molecule type" value="Genomic_DNA"/>
</dbReference>
<dbReference type="AlphaFoldDB" id="A0A2T8I1X3"/>
<dbReference type="Gramene" id="PVH31678">
    <property type="protein sequence ID" value="PVH31678"/>
    <property type="gene ID" value="PAHAL_9G208800"/>
</dbReference>
<accession>A0A2T8I1X3</accession>
<reference evidence="1" key="1">
    <citation type="submission" date="2018-04" db="EMBL/GenBank/DDBJ databases">
        <title>WGS assembly of Panicum hallii.</title>
        <authorList>
            <person name="Lovell J."/>
            <person name="Jenkins J."/>
            <person name="Lowry D."/>
            <person name="Mamidi S."/>
            <person name="Sreedasyam A."/>
            <person name="Weng X."/>
            <person name="Barry K."/>
            <person name="Bonette J."/>
            <person name="Campitelli B."/>
            <person name="Daum C."/>
            <person name="Gordon S."/>
            <person name="Gould B."/>
            <person name="Lipzen A."/>
            <person name="Macqueen A."/>
            <person name="Palacio-Mejia J."/>
            <person name="Plott C."/>
            <person name="Shakirov E."/>
            <person name="Shu S."/>
            <person name="Yoshinaga Y."/>
            <person name="Zane M."/>
            <person name="Rokhsar D."/>
            <person name="Grimwood J."/>
            <person name="Schmutz J."/>
            <person name="Juenger T."/>
        </authorList>
    </citation>
    <scope>NUCLEOTIDE SEQUENCE [LARGE SCALE GENOMIC DNA]</scope>
    <source>
        <strain evidence="1">FIL2</strain>
    </source>
</reference>